<dbReference type="AlphaFoldDB" id="A0A6N2Z1X3"/>
<proteinExistence type="predicted"/>
<dbReference type="CDD" id="cd00093">
    <property type="entry name" value="HTH_XRE"/>
    <property type="match status" value="1"/>
</dbReference>
<protein>
    <submittedName>
        <fullName evidence="2">Helix-turn-helix</fullName>
    </submittedName>
</protein>
<dbReference type="SUPFAM" id="SSF47413">
    <property type="entry name" value="lambda repressor-like DNA-binding domains"/>
    <property type="match status" value="1"/>
</dbReference>
<dbReference type="InterPro" id="IPR001387">
    <property type="entry name" value="Cro/C1-type_HTH"/>
</dbReference>
<organism evidence="2">
    <name type="scientific">Veillonella ratti</name>
    <dbReference type="NCBI Taxonomy" id="103892"/>
    <lineage>
        <taxon>Bacteria</taxon>
        <taxon>Bacillati</taxon>
        <taxon>Bacillota</taxon>
        <taxon>Negativicutes</taxon>
        <taxon>Veillonellales</taxon>
        <taxon>Veillonellaceae</taxon>
        <taxon>Veillonella</taxon>
    </lineage>
</organism>
<dbReference type="Pfam" id="PF13443">
    <property type="entry name" value="HTH_26"/>
    <property type="match status" value="1"/>
</dbReference>
<dbReference type="PROSITE" id="PS50943">
    <property type="entry name" value="HTH_CROC1"/>
    <property type="match status" value="1"/>
</dbReference>
<dbReference type="SMART" id="SM00530">
    <property type="entry name" value="HTH_XRE"/>
    <property type="match status" value="1"/>
</dbReference>
<feature type="domain" description="HTH cro/C1-type" evidence="1">
    <location>
        <begin position="6"/>
        <end position="61"/>
    </location>
</feature>
<reference evidence="2" key="1">
    <citation type="submission" date="2019-11" db="EMBL/GenBank/DDBJ databases">
        <authorList>
            <person name="Feng L."/>
        </authorList>
    </citation>
    <scope>NUCLEOTIDE SEQUENCE</scope>
    <source>
        <strain evidence="2">VrattiLFYP33</strain>
    </source>
</reference>
<dbReference type="EMBL" id="CACRUX010000012">
    <property type="protein sequence ID" value="VYT72066.1"/>
    <property type="molecule type" value="Genomic_DNA"/>
</dbReference>
<evidence type="ECO:0000259" key="1">
    <source>
        <dbReference type="PROSITE" id="PS50943"/>
    </source>
</evidence>
<evidence type="ECO:0000313" key="2">
    <source>
        <dbReference type="EMBL" id="VYT72066.1"/>
    </source>
</evidence>
<accession>A0A6N2Z1X3</accession>
<dbReference type="Gene3D" id="1.10.260.40">
    <property type="entry name" value="lambda repressor-like DNA-binding domains"/>
    <property type="match status" value="1"/>
</dbReference>
<dbReference type="RefSeq" id="WP_021841123.1">
    <property type="nucleotide sequence ID" value="NZ_CACRUX010000012.1"/>
</dbReference>
<name>A0A6N2Z1X3_9FIRM</name>
<gene>
    <name evidence="2" type="ORF">VRLFYP33_00364</name>
</gene>
<sequence length="199" mass="22293">MIQCNLRNILKARKIYISELSKKTGLSRTTITSLANRPGGSFNLDTIEKVCNALNISLYELFTESAGADVKTNQKPGVATVKIDDKSLQRFDAELEDKTWTVIRDNPSLYAGIIAQKFERDIHEAMLAGQDNTKIVNHALSYSPIRKEVIGLLSKQGYVIDYDGLVQTPHGVVQGFIQARWRRAEPFQGGGYYEKNANR</sequence>
<dbReference type="GO" id="GO:0003677">
    <property type="term" value="F:DNA binding"/>
    <property type="evidence" value="ECO:0007669"/>
    <property type="project" value="InterPro"/>
</dbReference>
<dbReference type="InterPro" id="IPR010982">
    <property type="entry name" value="Lambda_DNA-bd_dom_sf"/>
</dbReference>